<organism evidence="4 5">
    <name type="scientific">Arenicella chitinivorans</name>
    <dbReference type="NCBI Taxonomy" id="1329800"/>
    <lineage>
        <taxon>Bacteria</taxon>
        <taxon>Pseudomonadati</taxon>
        <taxon>Pseudomonadota</taxon>
        <taxon>Gammaproteobacteria</taxon>
        <taxon>Arenicellales</taxon>
        <taxon>Arenicellaceae</taxon>
        <taxon>Arenicella</taxon>
    </lineage>
</organism>
<reference evidence="4" key="1">
    <citation type="journal article" date="2014" name="Int. J. Syst. Evol. Microbiol.">
        <title>Complete genome sequence of Corynebacterium casei LMG S-19264T (=DSM 44701T), isolated from a smear-ripened cheese.</title>
        <authorList>
            <consortium name="US DOE Joint Genome Institute (JGI-PGF)"/>
            <person name="Walter F."/>
            <person name="Albersmeier A."/>
            <person name="Kalinowski J."/>
            <person name="Ruckert C."/>
        </authorList>
    </citation>
    <scope>NUCLEOTIDE SEQUENCE</scope>
    <source>
        <strain evidence="4">KCTC 12711</strain>
    </source>
</reference>
<proteinExistence type="predicted"/>
<comment type="caution">
    <text evidence="4">The sequence shown here is derived from an EMBL/GenBank/DDBJ whole genome shotgun (WGS) entry which is preliminary data.</text>
</comment>
<reference evidence="4" key="2">
    <citation type="submission" date="2020-09" db="EMBL/GenBank/DDBJ databases">
        <authorList>
            <person name="Sun Q."/>
            <person name="Kim S."/>
        </authorList>
    </citation>
    <scope>NUCLEOTIDE SEQUENCE</scope>
    <source>
        <strain evidence="4">KCTC 12711</strain>
    </source>
</reference>
<evidence type="ECO:0000259" key="2">
    <source>
        <dbReference type="Pfam" id="PF04986"/>
    </source>
</evidence>
<dbReference type="InterPro" id="IPR026889">
    <property type="entry name" value="Zn_Tnp"/>
</dbReference>
<evidence type="ECO:0000256" key="1">
    <source>
        <dbReference type="SAM" id="MobiDB-lite"/>
    </source>
</evidence>
<dbReference type="EMBL" id="BMXA01000013">
    <property type="protein sequence ID" value="GHA22356.1"/>
    <property type="molecule type" value="Genomic_DNA"/>
</dbReference>
<feature type="domain" description="Transposase zinc-binding" evidence="3">
    <location>
        <begin position="14"/>
        <end position="98"/>
    </location>
</feature>
<protein>
    <submittedName>
        <fullName evidence="4">IS91 family transposase</fullName>
    </submittedName>
</protein>
<dbReference type="GO" id="GO:0006313">
    <property type="term" value="P:DNA transposition"/>
    <property type="evidence" value="ECO:0007669"/>
    <property type="project" value="InterPro"/>
</dbReference>
<feature type="region of interest" description="Disordered" evidence="1">
    <location>
        <begin position="378"/>
        <end position="404"/>
    </location>
</feature>
<gene>
    <name evidence="4" type="primary">tnpA</name>
    <name evidence="4" type="ORF">GCM10008090_35140</name>
</gene>
<sequence length="404" mass="46197">MSQNHVLQKLLSHYEPELRARKLPVHQRRAIEAIVGCRTERYGHTRYACESGHGAIDVAHSCHHRSCRGCSNRAQHQWVESQQRRLLDCPHFHVVFTLPSVYRVLWKYNREWLGKLLFKSSRETLMSVLGSTRFGGYQPGIIASLHTWGRQLNLHPHIHCLVTAGGLSGAGKWTESGEYLAPGRVLREVYRAKVQAALKAELRSGHLVLPPSESVGSVLKRIRQAYGVRWNVRVQTRYEHGKGVMLYLSRYIKGGPIRGAQITRLDARAIEFRYRDHRDGRIKTRSERPMEFLDRWLEHVPVVGTHTVRHFGLYAGASRRRRNQCRRELDPQSEMELAAFAIGSVQLRVILLCKQCSHPMVIEHRTFGPSLQKGISLKKHQDRGGNVQQDEKGDFANTICASPP</sequence>
<dbReference type="RefSeq" id="WP_189403028.1">
    <property type="nucleotide sequence ID" value="NZ_BMXA01000013.1"/>
</dbReference>
<dbReference type="Proteomes" id="UP000614811">
    <property type="component" value="Unassembled WGS sequence"/>
</dbReference>
<dbReference type="PANTHER" id="PTHR37023">
    <property type="entry name" value="TRANSPOSASE"/>
    <property type="match status" value="1"/>
</dbReference>
<dbReference type="PANTHER" id="PTHR37023:SF1">
    <property type="entry name" value="ISSOD25 TRANSPOSASE TNPA_ISSOD25"/>
    <property type="match status" value="1"/>
</dbReference>
<keyword evidence="5" id="KW-1185">Reference proteome</keyword>
<evidence type="ECO:0000313" key="5">
    <source>
        <dbReference type="Proteomes" id="UP000614811"/>
    </source>
</evidence>
<feature type="domain" description="Transposase IS801/IS1294" evidence="2">
    <location>
        <begin position="140"/>
        <end position="319"/>
    </location>
</feature>
<dbReference type="GO" id="GO:0003677">
    <property type="term" value="F:DNA binding"/>
    <property type="evidence" value="ECO:0007669"/>
    <property type="project" value="InterPro"/>
</dbReference>
<name>A0A918S5F5_9GAMM</name>
<accession>A0A918S5F5</accession>
<evidence type="ECO:0000259" key="3">
    <source>
        <dbReference type="Pfam" id="PF14319"/>
    </source>
</evidence>
<dbReference type="GO" id="GO:0004803">
    <property type="term" value="F:transposase activity"/>
    <property type="evidence" value="ECO:0007669"/>
    <property type="project" value="InterPro"/>
</dbReference>
<dbReference type="InterPro" id="IPR007069">
    <property type="entry name" value="Transposase_32"/>
</dbReference>
<dbReference type="Pfam" id="PF14319">
    <property type="entry name" value="Zn_Tnp_IS91"/>
    <property type="match status" value="1"/>
</dbReference>
<dbReference type="AlphaFoldDB" id="A0A918S5F5"/>
<dbReference type="Pfam" id="PF04986">
    <property type="entry name" value="Y2_Tnp"/>
    <property type="match status" value="1"/>
</dbReference>
<evidence type="ECO:0000313" key="4">
    <source>
        <dbReference type="EMBL" id="GHA22356.1"/>
    </source>
</evidence>